<reference evidence="1 2" key="1">
    <citation type="submission" date="2017-03" db="EMBL/GenBank/DDBJ databases">
        <title>Paenibacillus larvae genome sequencing.</title>
        <authorList>
            <person name="Dingman D.W."/>
        </authorList>
    </citation>
    <scope>NUCLEOTIDE SEQUENCE [LARGE SCALE GENOMIC DNA]</scope>
    <source>
        <strain evidence="1 2">SAG 10367</strain>
    </source>
</reference>
<protein>
    <submittedName>
        <fullName evidence="1">Uncharacterized protein</fullName>
    </submittedName>
</protein>
<gene>
    <name evidence="1" type="ORF">B7C51_23035</name>
</gene>
<name>A0A1U9YT00_9BACL</name>
<dbReference type="AlphaFoldDB" id="A0A1U9YT00"/>
<proteinExistence type="predicted"/>
<sequence length="208" mass="24414">MEYEYIPKPNNILSKEEYLEKFQTFLEESSRNPDIIWEVVSDTMASLDKDFKPNATTLAIFKEILPAFLSKESIDFLRYILRNGLQNIDEMNKINTKLTTKLHLLVLKNGINFRCAENYLANPMAYALLQTWFSSLDKEALYMQILRADKESLNLRLDVHSMYAFTRHLIEKLIQLLETHDIPEESQLQLVDRMFSYLVKSGVITKHE</sequence>
<dbReference type="RefSeq" id="WP_077995399.1">
    <property type="nucleotide sequence ID" value="NZ_CP019794.1"/>
</dbReference>
<dbReference type="EMBL" id="CP020557">
    <property type="protein sequence ID" value="ARF70103.1"/>
    <property type="molecule type" value="Genomic_DNA"/>
</dbReference>
<dbReference type="Proteomes" id="UP000192727">
    <property type="component" value="Chromosome"/>
</dbReference>
<accession>A0A1U9YT00</accession>
<dbReference type="GeneID" id="64219166"/>
<evidence type="ECO:0000313" key="1">
    <source>
        <dbReference type="EMBL" id="ARF70103.1"/>
    </source>
</evidence>
<evidence type="ECO:0000313" key="2">
    <source>
        <dbReference type="Proteomes" id="UP000192727"/>
    </source>
</evidence>
<organism evidence="1 2">
    <name type="scientific">Paenibacillus larvae subsp. pulvifaciens</name>
    <dbReference type="NCBI Taxonomy" id="1477"/>
    <lineage>
        <taxon>Bacteria</taxon>
        <taxon>Bacillati</taxon>
        <taxon>Bacillota</taxon>
        <taxon>Bacilli</taxon>
        <taxon>Bacillales</taxon>
        <taxon>Paenibacillaceae</taxon>
        <taxon>Paenibacillus</taxon>
    </lineage>
</organism>